<comment type="cofactor">
    <cofactor evidence="1">
        <name>pyrroloquinoline quinone</name>
        <dbReference type="ChEBI" id="CHEBI:58442"/>
    </cofactor>
</comment>
<dbReference type="Pfam" id="PF01011">
    <property type="entry name" value="PQQ"/>
    <property type="match status" value="2"/>
</dbReference>
<dbReference type="InterPro" id="IPR009056">
    <property type="entry name" value="Cyt_c-like_dom"/>
</dbReference>
<comment type="similarity">
    <text evidence="2">Belongs to the bacterial PQQ dehydrogenase family.</text>
</comment>
<evidence type="ECO:0000256" key="4">
    <source>
        <dbReference type="ARBA" id="ARBA00022723"/>
    </source>
</evidence>
<gene>
    <name evidence="11" type="ORF">HUW51_19640</name>
</gene>
<dbReference type="SUPFAM" id="SSF46626">
    <property type="entry name" value="Cytochrome c"/>
    <property type="match status" value="1"/>
</dbReference>
<keyword evidence="7 8" id="KW-0408">Iron</keyword>
<dbReference type="GO" id="GO:0016491">
    <property type="term" value="F:oxidoreductase activity"/>
    <property type="evidence" value="ECO:0007669"/>
    <property type="project" value="UniProtKB-KW"/>
</dbReference>
<evidence type="ECO:0000256" key="9">
    <source>
        <dbReference type="SAM" id="SignalP"/>
    </source>
</evidence>
<dbReference type="SMART" id="SM00564">
    <property type="entry name" value="PQQ"/>
    <property type="match status" value="5"/>
</dbReference>
<dbReference type="InterPro" id="IPR002372">
    <property type="entry name" value="PQQ_rpt_dom"/>
</dbReference>
<evidence type="ECO:0000256" key="8">
    <source>
        <dbReference type="PROSITE-ProRule" id="PRU00433"/>
    </source>
</evidence>
<keyword evidence="6" id="KW-0560">Oxidoreductase</keyword>
<accession>A0A7G7GCE7</accession>
<evidence type="ECO:0000256" key="3">
    <source>
        <dbReference type="ARBA" id="ARBA00022617"/>
    </source>
</evidence>
<protein>
    <submittedName>
        <fullName evidence="11">PQQ-binding-like beta-propeller repeat protein</fullName>
    </submittedName>
</protein>
<dbReference type="KEGG" id="aswu:HUW51_19640"/>
<keyword evidence="4 8" id="KW-0479">Metal-binding</keyword>
<evidence type="ECO:0000313" key="12">
    <source>
        <dbReference type="Proteomes" id="UP000515237"/>
    </source>
</evidence>
<dbReference type="PROSITE" id="PS51007">
    <property type="entry name" value="CYTC"/>
    <property type="match status" value="1"/>
</dbReference>
<dbReference type="GO" id="GO:0009055">
    <property type="term" value="F:electron transfer activity"/>
    <property type="evidence" value="ECO:0007669"/>
    <property type="project" value="InterPro"/>
</dbReference>
<proteinExistence type="inferred from homology"/>
<feature type="domain" description="Cytochrome c" evidence="10">
    <location>
        <begin position="475"/>
        <end position="550"/>
    </location>
</feature>
<dbReference type="PANTHER" id="PTHR32303">
    <property type="entry name" value="QUINOPROTEIN ALCOHOL DEHYDROGENASE (CYTOCHROME C)"/>
    <property type="match status" value="1"/>
</dbReference>
<sequence>MKQKLTGVFIALLCLFAYFSFTPDSSLSDDYAKWQHYGGGPDQSRYFKGSQITKKNVSKLQVAWVYPTADSVPNFFSPIVVDTVMYVMAKNYSLVAINALTGKEIWIHANLQGLTRRGINYWESKDRKDRRLLFTLNNSLQAIDALTGKSILTFGNNGYVDMREGLDREVSSIRRIQSMMPGVIFDNLIIMGSAPGEAYFSPPGHVRAYNVITGKQEWIFHTIPHPGEFGYETWPKDAYKYVGAVNVWSEISVDVKRGIAYLPLGSPTYDYYGADRIGSNLFGNSLVALDARTGKRLWHFQTVHHDLWDYDLASAPQLITVKHKGKRIDAVAAATKHGFMFVFDRVTGEPIFPIEEKPFPASEMPGEQAWPTQPIPTVVPSFTRHEVTQETLNPYYSKTEREKWQKRIAEAKSGLYIPPSDKYETIAVPGALGGVNFGNTAADPKNGMVYILAQEYPSVYKLEKIKAPTELMSQDDVEKAKKLYASTCRSCHGENMTGAGIAPSIVNAGQRIGIDDFKGLLAAGRGQMPGFAHIQEEQVTAIYRFLGGNPAMRMGFGRKNDSSKMPEGPVVASGGAKVKPDAKVVAPMSEYPEDVDHPQDRYTTDYGTFWPGLLNPKWSRVMAYDLNTGKVKWEHTIGEDTLSLNKETQNLGTPGGAQRKGMVVTSNGLLFCTAKGGKLYAFDSEKGKLLWETTLSHESNAQPIMYEIAGKQYLVVNATSNFTRDGINHAKKPGALPRGYVVYALPGKK</sequence>
<evidence type="ECO:0000256" key="6">
    <source>
        <dbReference type="ARBA" id="ARBA00023002"/>
    </source>
</evidence>
<dbReference type="InterPro" id="IPR011047">
    <property type="entry name" value="Quinoprotein_ADH-like_sf"/>
</dbReference>
<evidence type="ECO:0000313" key="11">
    <source>
        <dbReference type="EMBL" id="QNF34831.1"/>
    </source>
</evidence>
<feature type="signal peptide" evidence="9">
    <location>
        <begin position="1"/>
        <end position="22"/>
    </location>
</feature>
<evidence type="ECO:0000256" key="2">
    <source>
        <dbReference type="ARBA" id="ARBA00008156"/>
    </source>
</evidence>
<dbReference type="Proteomes" id="UP000515237">
    <property type="component" value="Chromosome"/>
</dbReference>
<dbReference type="InterPro" id="IPR036909">
    <property type="entry name" value="Cyt_c-like_dom_sf"/>
</dbReference>
<name>A0A7G7GCE7_9BACT</name>
<reference evidence="11 12" key="1">
    <citation type="journal article" date="2018" name="Int. J. Syst. Evol. Microbiol.">
        <title>Adhaeribacter swui sp. nov., isolated from wet mud.</title>
        <authorList>
            <person name="Kim D.U."/>
            <person name="Kim K.W."/>
            <person name="Kang M.S."/>
            <person name="Kim J.Y."/>
            <person name="Jang J.H."/>
            <person name="Kim M.K."/>
        </authorList>
    </citation>
    <scope>NUCLEOTIDE SEQUENCE [LARGE SCALE GENOMIC DNA]</scope>
    <source>
        <strain evidence="11 12">KCTC 52873</strain>
    </source>
</reference>
<dbReference type="GO" id="GO:0046872">
    <property type="term" value="F:metal ion binding"/>
    <property type="evidence" value="ECO:0007669"/>
    <property type="project" value="UniProtKB-KW"/>
</dbReference>
<evidence type="ECO:0000259" key="10">
    <source>
        <dbReference type="PROSITE" id="PS51007"/>
    </source>
</evidence>
<evidence type="ECO:0000256" key="7">
    <source>
        <dbReference type="ARBA" id="ARBA00023004"/>
    </source>
</evidence>
<evidence type="ECO:0000256" key="5">
    <source>
        <dbReference type="ARBA" id="ARBA00022729"/>
    </source>
</evidence>
<dbReference type="InterPro" id="IPR018391">
    <property type="entry name" value="PQQ_b-propeller_rpt"/>
</dbReference>
<dbReference type="Gene3D" id="1.10.760.10">
    <property type="entry name" value="Cytochrome c-like domain"/>
    <property type="match status" value="1"/>
</dbReference>
<keyword evidence="5 9" id="KW-0732">Signal</keyword>
<keyword evidence="3 8" id="KW-0349">Heme</keyword>
<feature type="chain" id="PRO_5028828584" evidence="9">
    <location>
        <begin position="23"/>
        <end position="749"/>
    </location>
</feature>
<dbReference type="EMBL" id="CP055156">
    <property type="protein sequence ID" value="QNF34831.1"/>
    <property type="molecule type" value="Genomic_DNA"/>
</dbReference>
<dbReference type="PANTHER" id="PTHR32303:SF4">
    <property type="entry name" value="QUINOPROTEIN GLUCOSE DEHYDROGENASE"/>
    <property type="match status" value="1"/>
</dbReference>
<keyword evidence="12" id="KW-1185">Reference proteome</keyword>
<organism evidence="11 12">
    <name type="scientific">Adhaeribacter swui</name>
    <dbReference type="NCBI Taxonomy" id="2086471"/>
    <lineage>
        <taxon>Bacteria</taxon>
        <taxon>Pseudomonadati</taxon>
        <taxon>Bacteroidota</taxon>
        <taxon>Cytophagia</taxon>
        <taxon>Cytophagales</taxon>
        <taxon>Hymenobacteraceae</taxon>
        <taxon>Adhaeribacter</taxon>
    </lineage>
</organism>
<dbReference type="SUPFAM" id="SSF50998">
    <property type="entry name" value="Quinoprotein alcohol dehydrogenase-like"/>
    <property type="match status" value="1"/>
</dbReference>
<dbReference type="RefSeq" id="WP_185271325.1">
    <property type="nucleotide sequence ID" value="NZ_CP055156.1"/>
</dbReference>
<dbReference type="AlphaFoldDB" id="A0A7G7GCE7"/>
<dbReference type="Gene3D" id="2.140.10.10">
    <property type="entry name" value="Quinoprotein alcohol dehydrogenase-like superfamily"/>
    <property type="match status" value="2"/>
</dbReference>
<dbReference type="GO" id="GO:0020037">
    <property type="term" value="F:heme binding"/>
    <property type="evidence" value="ECO:0007669"/>
    <property type="project" value="InterPro"/>
</dbReference>
<evidence type="ECO:0000256" key="1">
    <source>
        <dbReference type="ARBA" id="ARBA00001931"/>
    </source>
</evidence>